<dbReference type="EC" id="2.3.-.-" evidence="2"/>
<evidence type="ECO:0000259" key="1">
    <source>
        <dbReference type="PROSITE" id="PS51186"/>
    </source>
</evidence>
<feature type="domain" description="N-acetyltransferase" evidence="1">
    <location>
        <begin position="11"/>
        <end position="170"/>
    </location>
</feature>
<evidence type="ECO:0000313" key="2">
    <source>
        <dbReference type="EMBL" id="MFD2561437.1"/>
    </source>
</evidence>
<dbReference type="Pfam" id="PF13302">
    <property type="entry name" value="Acetyltransf_3"/>
    <property type="match status" value="1"/>
</dbReference>
<dbReference type="InterPro" id="IPR000182">
    <property type="entry name" value="GNAT_dom"/>
</dbReference>
<dbReference type="GO" id="GO:0016746">
    <property type="term" value="F:acyltransferase activity"/>
    <property type="evidence" value="ECO:0007669"/>
    <property type="project" value="UniProtKB-KW"/>
</dbReference>
<keyword evidence="2" id="KW-0012">Acyltransferase</keyword>
<name>A0ABW5LAH8_9FLAO</name>
<dbReference type="PROSITE" id="PS51186">
    <property type="entry name" value="GNAT"/>
    <property type="match status" value="1"/>
</dbReference>
<dbReference type="EMBL" id="JBHULE010000002">
    <property type="protein sequence ID" value="MFD2561437.1"/>
    <property type="molecule type" value="Genomic_DNA"/>
</dbReference>
<protein>
    <submittedName>
        <fullName evidence="2">GNAT family N-acetyltransferase</fullName>
        <ecNumber evidence="2">2.3.-.-</ecNumber>
    </submittedName>
</protein>
<keyword evidence="2" id="KW-0808">Transferase</keyword>
<gene>
    <name evidence="2" type="ORF">ACFSR1_02070</name>
</gene>
<dbReference type="InterPro" id="IPR051531">
    <property type="entry name" value="N-acetyltransferase"/>
</dbReference>
<reference evidence="3" key="1">
    <citation type="journal article" date="2019" name="Int. J. Syst. Evol. Microbiol.">
        <title>The Global Catalogue of Microorganisms (GCM) 10K type strain sequencing project: providing services to taxonomists for standard genome sequencing and annotation.</title>
        <authorList>
            <consortium name="The Broad Institute Genomics Platform"/>
            <consortium name="The Broad Institute Genome Sequencing Center for Infectious Disease"/>
            <person name="Wu L."/>
            <person name="Ma J."/>
        </authorList>
    </citation>
    <scope>NUCLEOTIDE SEQUENCE [LARGE SCALE GENOMIC DNA]</scope>
    <source>
        <strain evidence="3">KCTC 52274</strain>
    </source>
</reference>
<proteinExistence type="predicted"/>
<dbReference type="RefSeq" id="WP_378289135.1">
    <property type="nucleotide sequence ID" value="NZ_JBHULE010000002.1"/>
</dbReference>
<comment type="caution">
    <text evidence="2">The sequence shown here is derived from an EMBL/GenBank/DDBJ whole genome shotgun (WGS) entry which is preliminary data.</text>
</comment>
<sequence length="173" mass="19643">MEYKTFETERLYIRPTNQDDAAFIFELMNTEKWLQHIGDRNIKSVEDAAAYIQSKMTPQLTKLGYGNYTLITKNDQQKVGTCGLYDREGLEGIDIGFAFLPEYEKQGLAYEAAETIKNAAFTDFGMNLIQAITTKDNMASQRLLEKLGLQVSGTTTLPDDTEELLVYKIEKQS</sequence>
<accession>A0ABW5LAH8</accession>
<dbReference type="SUPFAM" id="SSF55729">
    <property type="entry name" value="Acyl-CoA N-acyltransferases (Nat)"/>
    <property type="match status" value="1"/>
</dbReference>
<organism evidence="2 3">
    <name type="scientific">Aquimarina rubra</name>
    <dbReference type="NCBI Taxonomy" id="1920033"/>
    <lineage>
        <taxon>Bacteria</taxon>
        <taxon>Pseudomonadati</taxon>
        <taxon>Bacteroidota</taxon>
        <taxon>Flavobacteriia</taxon>
        <taxon>Flavobacteriales</taxon>
        <taxon>Flavobacteriaceae</taxon>
        <taxon>Aquimarina</taxon>
    </lineage>
</organism>
<keyword evidence="3" id="KW-1185">Reference proteome</keyword>
<evidence type="ECO:0000313" key="3">
    <source>
        <dbReference type="Proteomes" id="UP001597319"/>
    </source>
</evidence>
<dbReference type="PANTHER" id="PTHR43792:SF1">
    <property type="entry name" value="N-ACETYLTRANSFERASE DOMAIN-CONTAINING PROTEIN"/>
    <property type="match status" value="1"/>
</dbReference>
<dbReference type="Gene3D" id="3.40.630.30">
    <property type="match status" value="1"/>
</dbReference>
<dbReference type="InterPro" id="IPR016181">
    <property type="entry name" value="Acyl_CoA_acyltransferase"/>
</dbReference>
<dbReference type="PANTHER" id="PTHR43792">
    <property type="entry name" value="GNAT FAMILY, PUTATIVE (AFU_ORTHOLOGUE AFUA_3G00765)-RELATED-RELATED"/>
    <property type="match status" value="1"/>
</dbReference>
<dbReference type="Proteomes" id="UP001597319">
    <property type="component" value="Unassembled WGS sequence"/>
</dbReference>